<keyword evidence="2" id="KW-1185">Reference proteome</keyword>
<evidence type="ECO:0008006" key="3">
    <source>
        <dbReference type="Google" id="ProtNLM"/>
    </source>
</evidence>
<dbReference type="EMBL" id="CP020452">
    <property type="protein sequence ID" value="ARC51208.2"/>
    <property type="molecule type" value="Genomic_DNA"/>
</dbReference>
<dbReference type="Gene3D" id="3.30.420.10">
    <property type="entry name" value="Ribonuclease H-like superfamily/Ribonuclease H"/>
    <property type="match status" value="1"/>
</dbReference>
<evidence type="ECO:0000313" key="1">
    <source>
        <dbReference type="EMBL" id="ARC51208.2"/>
    </source>
</evidence>
<proteinExistence type="predicted"/>
<name>A0ABN4Y9W7_NEIMU</name>
<sequence>MGKIGEYLKRKQPKICVGVSVVWGKAFLQRSHKVLPLAPYSPELNPIEKVWANIKRYLRTVLSDYARFDDALLSYFDFN</sequence>
<organism evidence="1 2">
    <name type="scientific">Neisseria mucosa</name>
    <dbReference type="NCBI Taxonomy" id="488"/>
    <lineage>
        <taxon>Bacteria</taxon>
        <taxon>Pseudomonadati</taxon>
        <taxon>Pseudomonadota</taxon>
        <taxon>Betaproteobacteria</taxon>
        <taxon>Neisseriales</taxon>
        <taxon>Neisseriaceae</taxon>
        <taxon>Neisseria</taxon>
    </lineage>
</organism>
<gene>
    <name evidence="1" type="ORF">A6J88_08205</name>
</gene>
<accession>A0ABN4Y9W7</accession>
<reference evidence="2" key="1">
    <citation type="submission" date="2017-03" db="EMBL/GenBank/DDBJ databases">
        <title>FDA dAtabase for Regulatory Grade micrObial Sequences (FDA-ARGOS): Supporting development and validation of Infectious Disease Dx tests.</title>
        <authorList>
            <person name="Campos J."/>
            <person name="Goldberg B."/>
            <person name="Tallon L."/>
            <person name="Sadzewicz L."/>
            <person name="Sengamalay N."/>
            <person name="Ott S."/>
            <person name="Godinez A."/>
            <person name="Nagaraj S."/>
            <person name="Vyas G."/>
            <person name="Aluvathingal J."/>
            <person name="Nadendla S."/>
            <person name="Geyer C."/>
            <person name="Nandy P."/>
            <person name="Hobson J."/>
            <person name="Sichtig H."/>
        </authorList>
    </citation>
    <scope>NUCLEOTIDE SEQUENCE [LARGE SCALE GENOMIC DNA]</scope>
    <source>
        <strain evidence="2">FDAARGOS_260</strain>
    </source>
</reference>
<protein>
    <recommendedName>
        <fullName evidence="3">Tc1-like transposase DDE domain-containing protein</fullName>
    </recommendedName>
</protein>
<dbReference type="Proteomes" id="UP000191272">
    <property type="component" value="Chromosome"/>
</dbReference>
<dbReference type="InterPro" id="IPR036397">
    <property type="entry name" value="RNaseH_sf"/>
</dbReference>
<evidence type="ECO:0000313" key="2">
    <source>
        <dbReference type="Proteomes" id="UP000191272"/>
    </source>
</evidence>